<dbReference type="AlphaFoldDB" id="A0ABD0KPH8"/>
<dbReference type="Gene3D" id="3.30.40.10">
    <property type="entry name" value="Zinc/RING finger domain, C3HC4 (zinc finger)"/>
    <property type="match status" value="1"/>
</dbReference>
<feature type="domain" description="RING-type" evidence="5">
    <location>
        <begin position="230"/>
        <end position="267"/>
    </location>
</feature>
<keyword evidence="7" id="KW-1185">Reference proteome</keyword>
<dbReference type="InterPro" id="IPR013083">
    <property type="entry name" value="Znf_RING/FYVE/PHD"/>
</dbReference>
<dbReference type="PANTHER" id="PTHR10044:SF139">
    <property type="entry name" value="DEATH-ASSOCIATED INHIBITOR OF APOPTOSIS 2"/>
    <property type="match status" value="1"/>
</dbReference>
<feature type="region of interest" description="Disordered" evidence="4">
    <location>
        <begin position="45"/>
        <end position="79"/>
    </location>
</feature>
<dbReference type="PROSITE" id="PS50089">
    <property type="entry name" value="ZF_RING_2"/>
    <property type="match status" value="1"/>
</dbReference>
<gene>
    <name evidence="6" type="ORF">BaRGS_00019953</name>
</gene>
<dbReference type="GO" id="GO:0008270">
    <property type="term" value="F:zinc ion binding"/>
    <property type="evidence" value="ECO:0007669"/>
    <property type="project" value="UniProtKB-KW"/>
</dbReference>
<name>A0ABD0KPH8_9CAEN</name>
<evidence type="ECO:0000256" key="4">
    <source>
        <dbReference type="SAM" id="MobiDB-lite"/>
    </source>
</evidence>
<comment type="caution">
    <text evidence="6">The sequence shown here is derived from an EMBL/GenBank/DDBJ whole genome shotgun (WGS) entry which is preliminary data.</text>
</comment>
<dbReference type="InterPro" id="IPR001841">
    <property type="entry name" value="Znf_RING"/>
</dbReference>
<reference evidence="6 7" key="1">
    <citation type="journal article" date="2023" name="Sci. Data">
        <title>Genome assembly of the Korean intertidal mud-creeper Batillaria attramentaria.</title>
        <authorList>
            <person name="Patra A.K."/>
            <person name="Ho P.T."/>
            <person name="Jun S."/>
            <person name="Lee S.J."/>
            <person name="Kim Y."/>
            <person name="Won Y.J."/>
        </authorList>
    </citation>
    <scope>NUCLEOTIDE SEQUENCE [LARGE SCALE GENOMIC DNA]</scope>
    <source>
        <strain evidence="6">Wonlab-2016</strain>
    </source>
</reference>
<dbReference type="Proteomes" id="UP001519460">
    <property type="component" value="Unassembled WGS sequence"/>
</dbReference>
<dbReference type="EMBL" id="JACVVK020000146">
    <property type="protein sequence ID" value="KAK7488818.1"/>
    <property type="molecule type" value="Genomic_DNA"/>
</dbReference>
<feature type="region of interest" description="Disordered" evidence="4">
    <location>
        <begin position="143"/>
        <end position="165"/>
    </location>
</feature>
<evidence type="ECO:0000256" key="2">
    <source>
        <dbReference type="ARBA" id="ARBA00022833"/>
    </source>
</evidence>
<proteinExistence type="predicted"/>
<keyword evidence="2" id="KW-0862">Zinc</keyword>
<feature type="compositionally biased region" description="Polar residues" evidence="4">
    <location>
        <begin position="62"/>
        <end position="79"/>
    </location>
</feature>
<protein>
    <recommendedName>
        <fullName evidence="5">RING-type domain-containing protein</fullName>
    </recommendedName>
</protein>
<sequence>MATLLSCQLPNAFYVPPCGDSMSTSKLSSSALKKTGKCATHDHFCEKSTSHPSETAGKDGQDVSSKSSHNHNAGQGSSKVSVAMETVLGMDIPKEVAQLAVDIHYLHHHEDFPSAQQLYLAALDIMNDPSKQERYTRELALAREKQPAEETRNAHNKPIQSDLQEDGCGGIDSGLRLPDEVDNAKEVAAATLEPETGQKPEDAPDTKAKLRQRVQKLEKENHKLQHRKLCRMCRKVELATSGITFLPCGHFITCEDCAEKCDDCPACGKNIMGTVRTFLS</sequence>
<evidence type="ECO:0000256" key="1">
    <source>
        <dbReference type="ARBA" id="ARBA00022771"/>
    </source>
</evidence>
<dbReference type="PANTHER" id="PTHR10044">
    <property type="entry name" value="INHIBITOR OF APOPTOSIS"/>
    <property type="match status" value="1"/>
</dbReference>
<keyword evidence="1 3" id="KW-0863">Zinc-finger</keyword>
<dbReference type="Pfam" id="PF13920">
    <property type="entry name" value="zf-C3HC4_3"/>
    <property type="match status" value="1"/>
</dbReference>
<accession>A0ABD0KPH8</accession>
<keyword evidence="1 3" id="KW-0479">Metal-binding</keyword>
<evidence type="ECO:0000313" key="7">
    <source>
        <dbReference type="Proteomes" id="UP001519460"/>
    </source>
</evidence>
<evidence type="ECO:0000259" key="5">
    <source>
        <dbReference type="PROSITE" id="PS50089"/>
    </source>
</evidence>
<evidence type="ECO:0000313" key="6">
    <source>
        <dbReference type="EMBL" id="KAK7488818.1"/>
    </source>
</evidence>
<dbReference type="InterPro" id="IPR050784">
    <property type="entry name" value="IAP"/>
</dbReference>
<feature type="compositionally biased region" description="Basic and acidic residues" evidence="4">
    <location>
        <begin position="143"/>
        <end position="153"/>
    </location>
</feature>
<organism evidence="6 7">
    <name type="scientific">Batillaria attramentaria</name>
    <dbReference type="NCBI Taxonomy" id="370345"/>
    <lineage>
        <taxon>Eukaryota</taxon>
        <taxon>Metazoa</taxon>
        <taxon>Spiralia</taxon>
        <taxon>Lophotrochozoa</taxon>
        <taxon>Mollusca</taxon>
        <taxon>Gastropoda</taxon>
        <taxon>Caenogastropoda</taxon>
        <taxon>Sorbeoconcha</taxon>
        <taxon>Cerithioidea</taxon>
        <taxon>Batillariidae</taxon>
        <taxon>Batillaria</taxon>
    </lineage>
</organism>
<evidence type="ECO:0000256" key="3">
    <source>
        <dbReference type="PROSITE-ProRule" id="PRU00175"/>
    </source>
</evidence>